<feature type="binding site" evidence="4">
    <location>
        <begin position="8"/>
        <end position="15"/>
    </location>
    <ligand>
        <name>ATP</name>
        <dbReference type="ChEBI" id="CHEBI:30616"/>
    </ligand>
</feature>
<feature type="binding site" evidence="4">
    <location>
        <begin position="57"/>
        <end position="60"/>
    </location>
    <ligand>
        <name>GTP</name>
        <dbReference type="ChEBI" id="CHEBI:37565"/>
    </ligand>
</feature>
<evidence type="ECO:0000313" key="7">
    <source>
        <dbReference type="EMBL" id="GHA72916.1"/>
    </source>
</evidence>
<keyword evidence="3 4" id="KW-0342">GTP-binding</keyword>
<keyword evidence="2 4" id="KW-0067">ATP-binding</keyword>
<accession>A0A8J3CKU2</accession>
<evidence type="ECO:0000259" key="6">
    <source>
        <dbReference type="Pfam" id="PF22740"/>
    </source>
</evidence>
<dbReference type="InterPro" id="IPR005337">
    <property type="entry name" value="RapZ-like"/>
</dbReference>
<reference evidence="7" key="2">
    <citation type="submission" date="2020-09" db="EMBL/GenBank/DDBJ databases">
        <authorList>
            <person name="Sun Q."/>
            <person name="Kim S."/>
        </authorList>
    </citation>
    <scope>NUCLEOTIDE SEQUENCE</scope>
    <source>
        <strain evidence="7">KCTC 32501</strain>
    </source>
</reference>
<dbReference type="Gene3D" id="3.40.50.300">
    <property type="entry name" value="P-loop containing nucleotide triphosphate hydrolases"/>
    <property type="match status" value="1"/>
</dbReference>
<dbReference type="InterPro" id="IPR053931">
    <property type="entry name" value="RapZ_C"/>
</dbReference>
<dbReference type="EMBL" id="BMZG01000006">
    <property type="protein sequence ID" value="GHA72916.1"/>
    <property type="molecule type" value="Genomic_DNA"/>
</dbReference>
<dbReference type="PANTHER" id="PTHR30448">
    <property type="entry name" value="RNASE ADAPTER PROTEIN RAPZ"/>
    <property type="match status" value="1"/>
</dbReference>
<dbReference type="Proteomes" id="UP000614287">
    <property type="component" value="Unassembled WGS sequence"/>
</dbReference>
<proteinExistence type="inferred from homology"/>
<dbReference type="NCBIfam" id="NF003828">
    <property type="entry name" value="PRK05416.1"/>
    <property type="match status" value="1"/>
</dbReference>
<dbReference type="PIRSF" id="PIRSF005052">
    <property type="entry name" value="P-loopkin"/>
    <property type="match status" value="1"/>
</dbReference>
<protein>
    <submittedName>
        <fullName evidence="7">Nucleotide-binding protein</fullName>
    </submittedName>
</protein>
<dbReference type="InterPro" id="IPR053930">
    <property type="entry name" value="RapZ-like_N"/>
</dbReference>
<dbReference type="GO" id="GO:0005525">
    <property type="term" value="F:GTP binding"/>
    <property type="evidence" value="ECO:0007669"/>
    <property type="project" value="UniProtKB-UniRule"/>
</dbReference>
<dbReference type="SUPFAM" id="SSF52540">
    <property type="entry name" value="P-loop containing nucleoside triphosphate hydrolases"/>
    <property type="match status" value="1"/>
</dbReference>
<evidence type="ECO:0000256" key="4">
    <source>
        <dbReference type="HAMAP-Rule" id="MF_00636"/>
    </source>
</evidence>
<evidence type="ECO:0000256" key="1">
    <source>
        <dbReference type="ARBA" id="ARBA00022741"/>
    </source>
</evidence>
<dbReference type="AlphaFoldDB" id="A0A8J3CKU2"/>
<dbReference type="InterPro" id="IPR027417">
    <property type="entry name" value="P-loop_NTPase"/>
</dbReference>
<dbReference type="PANTHER" id="PTHR30448:SF0">
    <property type="entry name" value="RNASE ADAPTER PROTEIN RAPZ"/>
    <property type="match status" value="1"/>
</dbReference>
<evidence type="ECO:0000256" key="3">
    <source>
        <dbReference type="ARBA" id="ARBA00023134"/>
    </source>
</evidence>
<dbReference type="Pfam" id="PF03668">
    <property type="entry name" value="RapZ-like_N"/>
    <property type="match status" value="1"/>
</dbReference>
<dbReference type="GO" id="GO:0005524">
    <property type="term" value="F:ATP binding"/>
    <property type="evidence" value="ECO:0007669"/>
    <property type="project" value="UniProtKB-UniRule"/>
</dbReference>
<organism evidence="7 8">
    <name type="scientific">Formosimonas limnophila</name>
    <dbReference type="NCBI Taxonomy" id="1384487"/>
    <lineage>
        <taxon>Bacteria</taxon>
        <taxon>Pseudomonadati</taxon>
        <taxon>Pseudomonadota</taxon>
        <taxon>Betaproteobacteria</taxon>
        <taxon>Burkholderiales</taxon>
        <taxon>Burkholderiaceae</taxon>
        <taxon>Formosimonas</taxon>
    </lineage>
</organism>
<gene>
    <name evidence="7" type="ORF">GCM10009007_12200</name>
</gene>
<reference evidence="7" key="1">
    <citation type="journal article" date="2014" name="Int. J. Syst. Evol. Microbiol.">
        <title>Complete genome sequence of Corynebacterium casei LMG S-19264T (=DSM 44701T), isolated from a smear-ripened cheese.</title>
        <authorList>
            <consortium name="US DOE Joint Genome Institute (JGI-PGF)"/>
            <person name="Walter F."/>
            <person name="Albersmeier A."/>
            <person name="Kalinowski J."/>
            <person name="Ruckert C."/>
        </authorList>
    </citation>
    <scope>NUCLEOTIDE SEQUENCE</scope>
    <source>
        <strain evidence="7">KCTC 32501</strain>
    </source>
</reference>
<sequence>MHIVLVTGLSGSGKSVALNQLEDAGYYCVDNLPANLLPNLISTLSVQSHSRVAVSIDARSSADFTKLPDQVAAFEQQGLSVHTLFLTANDTALIQRFSETRRRHPLSRAGGEHDVSLQDAITSERERLLPLLQISAVIDTSTLKARQLQQWIKELLDLRKTGLTVLFESFGFKHGIPMDADFVFDVRCLPNPYYDVSLRPQTGLDAPVQQFLQNQPDTDRMIEDIEHFLTRWLSRFEDDNRSYLTIGIGCTGGQHRSVYIAHTLAKRFIEKGLRDKAQVLVRHRTLTPT</sequence>
<dbReference type="HAMAP" id="MF_00636">
    <property type="entry name" value="RapZ_like"/>
    <property type="match status" value="1"/>
</dbReference>
<dbReference type="RefSeq" id="WP_189493066.1">
    <property type="nucleotide sequence ID" value="NZ_BMZG01000006.1"/>
</dbReference>
<evidence type="ECO:0000256" key="2">
    <source>
        <dbReference type="ARBA" id="ARBA00022840"/>
    </source>
</evidence>
<name>A0A8J3CKU2_9BURK</name>
<dbReference type="Pfam" id="PF22740">
    <property type="entry name" value="PapZ_C"/>
    <property type="match status" value="1"/>
</dbReference>
<feature type="domain" description="RapZ-like N-terminal" evidence="5">
    <location>
        <begin position="1"/>
        <end position="156"/>
    </location>
</feature>
<comment type="caution">
    <text evidence="7">The sequence shown here is derived from an EMBL/GenBank/DDBJ whole genome shotgun (WGS) entry which is preliminary data.</text>
</comment>
<keyword evidence="8" id="KW-1185">Reference proteome</keyword>
<keyword evidence="1 4" id="KW-0547">Nucleotide-binding</keyword>
<evidence type="ECO:0000259" key="5">
    <source>
        <dbReference type="Pfam" id="PF03668"/>
    </source>
</evidence>
<feature type="domain" description="RapZ C-terminal" evidence="6">
    <location>
        <begin position="164"/>
        <end position="286"/>
    </location>
</feature>
<evidence type="ECO:0000313" key="8">
    <source>
        <dbReference type="Proteomes" id="UP000614287"/>
    </source>
</evidence>